<evidence type="ECO:0000313" key="3">
    <source>
        <dbReference type="Proteomes" id="UP000800093"/>
    </source>
</evidence>
<dbReference type="Gene3D" id="3.40.630.30">
    <property type="match status" value="1"/>
</dbReference>
<dbReference type="Proteomes" id="UP000800093">
    <property type="component" value="Unassembled WGS sequence"/>
</dbReference>
<accession>A0A9P4KFF3</accession>
<dbReference type="AlphaFoldDB" id="A0A9P4KFF3"/>
<gene>
    <name evidence="2" type="ORF">CC78DRAFT_541843</name>
</gene>
<dbReference type="PANTHER" id="PTHR34822">
    <property type="entry name" value="GRPB DOMAIN PROTEIN (AFU_ORTHOLOGUE AFUA_1G01530)"/>
    <property type="match status" value="1"/>
</dbReference>
<dbReference type="EMBL" id="ML986593">
    <property type="protein sequence ID" value="KAF2267171.1"/>
    <property type="molecule type" value="Genomic_DNA"/>
</dbReference>
<dbReference type="OrthoDB" id="630895at2759"/>
<feature type="domain" description="N-acetyltransferase" evidence="1">
    <location>
        <begin position="192"/>
        <end position="359"/>
    </location>
</feature>
<dbReference type="InterPro" id="IPR000182">
    <property type="entry name" value="GNAT_dom"/>
</dbReference>
<reference evidence="3" key="1">
    <citation type="journal article" date="2020" name="Stud. Mycol.">
        <title>101 Dothideomycetes genomes: A test case for predicting lifestyles and emergence of pathogens.</title>
        <authorList>
            <person name="Haridas S."/>
            <person name="Albert R."/>
            <person name="Binder M."/>
            <person name="Bloem J."/>
            <person name="LaButti K."/>
            <person name="Salamov A."/>
            <person name="Andreopoulos B."/>
            <person name="Baker S."/>
            <person name="Barry K."/>
            <person name="Bills G."/>
            <person name="Bluhm B."/>
            <person name="Cannon C."/>
            <person name="Castanera R."/>
            <person name="Culley D."/>
            <person name="Daum C."/>
            <person name="Ezra D."/>
            <person name="Gonzalez J."/>
            <person name="Henrissat B."/>
            <person name="Kuo A."/>
            <person name="Liang C."/>
            <person name="Lipzen A."/>
            <person name="Lutzoni F."/>
            <person name="Magnuson J."/>
            <person name="Mondo S."/>
            <person name="Nolan M."/>
            <person name="Ohm R."/>
            <person name="Pangilinan J."/>
            <person name="Park H.-J."/>
            <person name="Ramirez L."/>
            <person name="Alfaro M."/>
            <person name="Sun H."/>
            <person name="Tritt A."/>
            <person name="Yoshinaga Y."/>
            <person name="Zwiers L.-H."/>
            <person name="Turgeon B."/>
            <person name="Goodwin S."/>
            <person name="Spatafora J."/>
            <person name="Crous P."/>
            <person name="Grigoriev I."/>
        </authorList>
    </citation>
    <scope>NUCLEOTIDE SEQUENCE [LARGE SCALE GENOMIC DNA]</scope>
    <source>
        <strain evidence="3">CBS 304.66</strain>
    </source>
</reference>
<sequence length="359" mass="40631">MSVVVEMYNPRWPEYFQQIKSELEQLLINVDIRSIEHIGSTSVSELAARPIIDVDVVVTRDNVQTAIDALVSNGHFTCLGELGVEDRYALCDPNQPPERNIYVCVEGAFQTRNHLGLRDVLRVNAELREEYGAVKLGLAARGLDIADYVEAKNNIIHKILRTAGFVSEDELAAIEAASRERDRRIALQTDRLTLREFVLEDVPAFHALESIPEVVRYQTWPPKTLEDARKDVVQIIQNSFVDPRAHIELAVMLEDRFIGRVGAFINPEDSQGKPICPPHTDLWFSFMPEMQGKGFAVEATKAFIPTLGSPMTLEIECDPRNTGSWKLAERLGFERVRLIERAFECKGEWVGSLVYQKKV</sequence>
<dbReference type="GO" id="GO:0016747">
    <property type="term" value="F:acyltransferase activity, transferring groups other than amino-acyl groups"/>
    <property type="evidence" value="ECO:0007669"/>
    <property type="project" value="InterPro"/>
</dbReference>
<dbReference type="InterPro" id="IPR016181">
    <property type="entry name" value="Acyl_CoA_acyltransferase"/>
</dbReference>
<protein>
    <submittedName>
        <fullName evidence="2">Acyl-CoA N-acyltransferase</fullName>
    </submittedName>
</protein>
<organism evidence="2 3">
    <name type="scientific">Lojkania enalia</name>
    <dbReference type="NCBI Taxonomy" id="147567"/>
    <lineage>
        <taxon>Eukaryota</taxon>
        <taxon>Fungi</taxon>
        <taxon>Dikarya</taxon>
        <taxon>Ascomycota</taxon>
        <taxon>Pezizomycotina</taxon>
        <taxon>Dothideomycetes</taxon>
        <taxon>Pleosporomycetidae</taxon>
        <taxon>Pleosporales</taxon>
        <taxon>Pleosporales incertae sedis</taxon>
        <taxon>Lojkania</taxon>
    </lineage>
</organism>
<evidence type="ECO:0000313" key="2">
    <source>
        <dbReference type="EMBL" id="KAF2267171.1"/>
    </source>
</evidence>
<name>A0A9P4KFF3_9PLEO</name>
<dbReference type="InterPro" id="IPR043519">
    <property type="entry name" value="NT_sf"/>
</dbReference>
<dbReference type="Pfam" id="PF13302">
    <property type="entry name" value="Acetyltransf_3"/>
    <property type="match status" value="1"/>
</dbReference>
<keyword evidence="3" id="KW-1185">Reference proteome</keyword>
<dbReference type="Gene3D" id="3.30.460.10">
    <property type="entry name" value="Beta Polymerase, domain 2"/>
    <property type="match status" value="1"/>
</dbReference>
<dbReference type="PROSITE" id="PS51186">
    <property type="entry name" value="GNAT"/>
    <property type="match status" value="1"/>
</dbReference>
<dbReference type="PANTHER" id="PTHR34822:SF1">
    <property type="entry name" value="GRPB FAMILY PROTEIN"/>
    <property type="match status" value="1"/>
</dbReference>
<dbReference type="Pfam" id="PF04229">
    <property type="entry name" value="GrpB"/>
    <property type="match status" value="1"/>
</dbReference>
<comment type="caution">
    <text evidence="2">The sequence shown here is derived from an EMBL/GenBank/DDBJ whole genome shotgun (WGS) entry which is preliminary data.</text>
</comment>
<dbReference type="SUPFAM" id="SSF55729">
    <property type="entry name" value="Acyl-CoA N-acyltransferases (Nat)"/>
    <property type="match status" value="1"/>
</dbReference>
<proteinExistence type="predicted"/>
<dbReference type="InterPro" id="IPR007344">
    <property type="entry name" value="GrpB/CoaE"/>
</dbReference>
<evidence type="ECO:0000259" key="1">
    <source>
        <dbReference type="PROSITE" id="PS51186"/>
    </source>
</evidence>
<dbReference type="SUPFAM" id="SSF81301">
    <property type="entry name" value="Nucleotidyltransferase"/>
    <property type="match status" value="1"/>
</dbReference>